<evidence type="ECO:0000313" key="2">
    <source>
        <dbReference type="Proteomes" id="UP001501565"/>
    </source>
</evidence>
<comment type="caution">
    <text evidence="1">The sequence shown here is derived from an EMBL/GenBank/DDBJ whole genome shotgun (WGS) entry which is preliminary data.</text>
</comment>
<keyword evidence="2" id="KW-1185">Reference proteome</keyword>
<reference evidence="2" key="1">
    <citation type="journal article" date="2019" name="Int. J. Syst. Evol. Microbiol.">
        <title>The Global Catalogue of Microorganisms (GCM) 10K type strain sequencing project: providing services to taxonomists for standard genome sequencing and annotation.</title>
        <authorList>
            <consortium name="The Broad Institute Genomics Platform"/>
            <consortium name="The Broad Institute Genome Sequencing Center for Infectious Disease"/>
            <person name="Wu L."/>
            <person name="Ma J."/>
        </authorList>
    </citation>
    <scope>NUCLEOTIDE SEQUENCE [LARGE SCALE GENOMIC DNA]</scope>
    <source>
        <strain evidence="2">JCM 17551</strain>
    </source>
</reference>
<protein>
    <submittedName>
        <fullName evidence="1">Uncharacterized protein</fullName>
    </submittedName>
</protein>
<organism evidence="1 2">
    <name type="scientific">Litoribacillus peritrichatus</name>
    <dbReference type="NCBI Taxonomy" id="718191"/>
    <lineage>
        <taxon>Bacteria</taxon>
        <taxon>Pseudomonadati</taxon>
        <taxon>Pseudomonadota</taxon>
        <taxon>Gammaproteobacteria</taxon>
        <taxon>Oceanospirillales</taxon>
        <taxon>Oceanospirillaceae</taxon>
        <taxon>Litoribacillus</taxon>
    </lineage>
</organism>
<name>A0ABP7MJV4_9GAMM</name>
<dbReference type="RefSeq" id="WP_344798061.1">
    <property type="nucleotide sequence ID" value="NZ_BAABBN010000007.1"/>
</dbReference>
<sequence>MKSKYQISNLYNLDKESLSSVLQTTDIFISLKGKYRTVEIFEKFEEIRKEDSEIFDVLSISEDDLFDQLGFHFNKFILNEEIVVSIDISLISRRILACLLSSLLKLSKGKKFTLNILYSLAKYAPPPCEDSEPNERVEPVHELFSGWSNIPGLPVQAVVGLGYEKNKALGAIEYLESDESFVLIPSSSENNYRDDILSQNKTLLSFIDDENRLEYDVQAPVDTIYMLDSLLSGYKSQSKLVLLPFGPKLFYLCSLVAALVNPEVAVWNVSSVDQQNVITQDRDIVDTFGFSCSVCGNDDSQKAE</sequence>
<evidence type="ECO:0000313" key="1">
    <source>
        <dbReference type="EMBL" id="GAA3923928.1"/>
    </source>
</evidence>
<gene>
    <name evidence="1" type="ORF">GCM10022277_19670</name>
</gene>
<accession>A0ABP7MJV4</accession>
<proteinExistence type="predicted"/>
<dbReference type="Proteomes" id="UP001501565">
    <property type="component" value="Unassembled WGS sequence"/>
</dbReference>
<dbReference type="EMBL" id="BAABBN010000007">
    <property type="protein sequence ID" value="GAA3923928.1"/>
    <property type="molecule type" value="Genomic_DNA"/>
</dbReference>